<evidence type="ECO:0000256" key="1">
    <source>
        <dbReference type="ARBA" id="ARBA00008668"/>
    </source>
</evidence>
<comment type="similarity">
    <text evidence="1">Belongs to the 'GDSL' lipolytic enzyme family.</text>
</comment>
<dbReference type="PANTHER" id="PTHR43695">
    <property type="entry name" value="PUTATIVE (AFU_ORTHOLOGUE AFUA_2G17250)-RELATED"/>
    <property type="match status" value="1"/>
</dbReference>
<evidence type="ECO:0000259" key="4">
    <source>
        <dbReference type="Pfam" id="PF13472"/>
    </source>
</evidence>
<accession>A0A1I6MCL5</accession>
<dbReference type="InterPro" id="IPR013830">
    <property type="entry name" value="SGNH_hydro"/>
</dbReference>
<feature type="domain" description="SGNH hydrolase-type esterase" evidence="4">
    <location>
        <begin position="47"/>
        <end position="247"/>
    </location>
</feature>
<organism evidence="5 6">
    <name type="scientific">Granulicella pectinivorans</name>
    <dbReference type="NCBI Taxonomy" id="474950"/>
    <lineage>
        <taxon>Bacteria</taxon>
        <taxon>Pseudomonadati</taxon>
        <taxon>Acidobacteriota</taxon>
        <taxon>Terriglobia</taxon>
        <taxon>Terriglobales</taxon>
        <taxon>Acidobacteriaceae</taxon>
        <taxon>Granulicella</taxon>
    </lineage>
</organism>
<dbReference type="SUPFAM" id="SSF52266">
    <property type="entry name" value="SGNH hydrolase"/>
    <property type="match status" value="1"/>
</dbReference>
<dbReference type="OrthoDB" id="9807041at2"/>
<sequence length="269" mass="29047">MKHLLLAAALLLLPAAALAQNTPDAPPQTAVPTDAPLNPSLPTLFIVGDSTARNKLDLGWGDHFAHFFDTSRINIANRAVAGRSSRTYLVEGRWATTLAQVKAGDFVLIQMGHNDGAGTPESVQKDLKARSSLKGLGNETVEVTLPGKPTETVRTYGSYLRQYIAETRARGATPILLTVTIRNIWKDGHIERDMGFRDYETQLAATEHVPLIDMATCAADRFEALGPEKTALLFPIDHTHTSPEGAEINAGCVAQALRTAKSPVAAYLR</sequence>
<dbReference type="Gene3D" id="3.40.50.1110">
    <property type="entry name" value="SGNH hydrolase"/>
    <property type="match status" value="1"/>
</dbReference>
<dbReference type="InterPro" id="IPR037459">
    <property type="entry name" value="RhgT-like"/>
</dbReference>
<evidence type="ECO:0000313" key="5">
    <source>
        <dbReference type="EMBL" id="SFS13328.1"/>
    </source>
</evidence>
<evidence type="ECO:0000256" key="3">
    <source>
        <dbReference type="SAM" id="SignalP"/>
    </source>
</evidence>
<evidence type="ECO:0000256" key="2">
    <source>
        <dbReference type="ARBA" id="ARBA00022801"/>
    </source>
</evidence>
<gene>
    <name evidence="5" type="ORF">SAMN05421771_2274</name>
</gene>
<protein>
    <submittedName>
        <fullName evidence="5">Lysophospholipase L1</fullName>
    </submittedName>
</protein>
<dbReference type="InterPro" id="IPR036514">
    <property type="entry name" value="SGNH_hydro_sf"/>
</dbReference>
<keyword evidence="3" id="KW-0732">Signal</keyword>
<dbReference type="Pfam" id="PF13472">
    <property type="entry name" value="Lipase_GDSL_2"/>
    <property type="match status" value="1"/>
</dbReference>
<dbReference type="PANTHER" id="PTHR43695:SF1">
    <property type="entry name" value="RHAMNOGALACTURONAN ACETYLESTERASE"/>
    <property type="match status" value="1"/>
</dbReference>
<dbReference type="GO" id="GO:0016788">
    <property type="term" value="F:hydrolase activity, acting on ester bonds"/>
    <property type="evidence" value="ECO:0007669"/>
    <property type="project" value="UniProtKB-ARBA"/>
</dbReference>
<dbReference type="STRING" id="474950.SAMN05421771_2274"/>
<proteinExistence type="inferred from homology"/>
<dbReference type="AlphaFoldDB" id="A0A1I6MCL5"/>
<dbReference type="EMBL" id="FOZL01000001">
    <property type="protein sequence ID" value="SFS13328.1"/>
    <property type="molecule type" value="Genomic_DNA"/>
</dbReference>
<dbReference type="CDD" id="cd01821">
    <property type="entry name" value="Rhamnogalacturan_acetylesterase_like"/>
    <property type="match status" value="1"/>
</dbReference>
<feature type="chain" id="PRO_5011561779" evidence="3">
    <location>
        <begin position="20"/>
        <end position="269"/>
    </location>
</feature>
<reference evidence="5 6" key="1">
    <citation type="submission" date="2016-10" db="EMBL/GenBank/DDBJ databases">
        <authorList>
            <person name="de Groot N.N."/>
        </authorList>
    </citation>
    <scope>NUCLEOTIDE SEQUENCE [LARGE SCALE GENOMIC DNA]</scope>
    <source>
        <strain evidence="5 6">DSM 21001</strain>
    </source>
</reference>
<evidence type="ECO:0000313" key="6">
    <source>
        <dbReference type="Proteomes" id="UP000199024"/>
    </source>
</evidence>
<keyword evidence="2" id="KW-0378">Hydrolase</keyword>
<keyword evidence="6" id="KW-1185">Reference proteome</keyword>
<name>A0A1I6MCL5_9BACT</name>
<dbReference type="RefSeq" id="WP_089839237.1">
    <property type="nucleotide sequence ID" value="NZ_FOZL01000001.1"/>
</dbReference>
<feature type="signal peptide" evidence="3">
    <location>
        <begin position="1"/>
        <end position="19"/>
    </location>
</feature>
<dbReference type="Proteomes" id="UP000199024">
    <property type="component" value="Unassembled WGS sequence"/>
</dbReference>